<keyword evidence="1" id="KW-1133">Transmembrane helix</keyword>
<evidence type="ECO:0000256" key="1">
    <source>
        <dbReference type="SAM" id="Phobius"/>
    </source>
</evidence>
<reference evidence="3" key="1">
    <citation type="submission" date="2017-09" db="EMBL/GenBank/DDBJ databases">
        <title>The Reconstruction of 2,631 Draft Metagenome-Assembled Genomes from the Global Oceans.</title>
        <authorList>
            <person name="Tully B.J."/>
            <person name="Graham E.D."/>
            <person name="Heidelberg J.F."/>
        </authorList>
    </citation>
    <scope>NUCLEOTIDE SEQUENCE [LARGE SCALE GENOMIC DNA]</scope>
</reference>
<evidence type="ECO:0000313" key="3">
    <source>
        <dbReference type="Proteomes" id="UP000226592"/>
    </source>
</evidence>
<feature type="transmembrane region" description="Helical" evidence="1">
    <location>
        <begin position="34"/>
        <end position="52"/>
    </location>
</feature>
<accession>A0A2D6M0W7</accession>
<sequence length="105" mass="11953">MNERGNLLLFIFIAFVILALIPPIIMYFFPAANIIMRIILALIIIMMIRGYLGNSVLTLLVSGILIYFLVIKWAYFTASVYVFYFLSGIAFFSVIIWGVGSNMKK</sequence>
<name>A0A2D6M0W7_9ARCH</name>
<evidence type="ECO:0000313" key="2">
    <source>
        <dbReference type="EMBL" id="MAG22062.1"/>
    </source>
</evidence>
<protein>
    <submittedName>
        <fullName evidence="2">Uncharacterized protein</fullName>
    </submittedName>
</protein>
<dbReference type="Proteomes" id="UP000226592">
    <property type="component" value="Unassembled WGS sequence"/>
</dbReference>
<feature type="transmembrane region" description="Helical" evidence="1">
    <location>
        <begin position="7"/>
        <end position="28"/>
    </location>
</feature>
<comment type="caution">
    <text evidence="2">The sequence shown here is derived from an EMBL/GenBank/DDBJ whole genome shotgun (WGS) entry which is preliminary data.</text>
</comment>
<dbReference type="EMBL" id="NZBU01000005">
    <property type="protein sequence ID" value="MAG22062.1"/>
    <property type="molecule type" value="Genomic_DNA"/>
</dbReference>
<gene>
    <name evidence="2" type="ORF">CL943_02025</name>
</gene>
<keyword evidence="1" id="KW-0812">Transmembrane</keyword>
<keyword evidence="1" id="KW-0472">Membrane</keyword>
<proteinExistence type="predicted"/>
<feature type="transmembrane region" description="Helical" evidence="1">
    <location>
        <begin position="57"/>
        <end position="75"/>
    </location>
</feature>
<dbReference type="AlphaFoldDB" id="A0A2D6M0W7"/>
<organism evidence="2 3">
    <name type="scientific">Candidatus Iainarchaeum sp</name>
    <dbReference type="NCBI Taxonomy" id="3101447"/>
    <lineage>
        <taxon>Archaea</taxon>
        <taxon>Candidatus Iainarchaeota</taxon>
        <taxon>Candidatus Iainarchaeia</taxon>
        <taxon>Candidatus Iainarchaeales</taxon>
        <taxon>Candidatus Iainarchaeaceae</taxon>
        <taxon>Candidatus Iainarchaeum</taxon>
    </lineage>
</organism>
<feature type="transmembrane region" description="Helical" evidence="1">
    <location>
        <begin position="81"/>
        <end position="100"/>
    </location>
</feature>